<dbReference type="InterPro" id="IPR011701">
    <property type="entry name" value="MFS"/>
</dbReference>
<feature type="transmembrane region" description="Helical" evidence="7">
    <location>
        <begin position="51"/>
        <end position="71"/>
    </location>
</feature>
<evidence type="ECO:0000259" key="8">
    <source>
        <dbReference type="PROSITE" id="PS50850"/>
    </source>
</evidence>
<feature type="domain" description="Major facilitator superfamily (MFS) profile" evidence="8">
    <location>
        <begin position="19"/>
        <end position="203"/>
    </location>
</feature>
<keyword evidence="6 7" id="KW-0472">Membrane</keyword>
<feature type="transmembrane region" description="Helical" evidence="7">
    <location>
        <begin position="115"/>
        <end position="138"/>
    </location>
</feature>
<feature type="transmembrane region" description="Helical" evidence="7">
    <location>
        <begin position="20"/>
        <end position="45"/>
    </location>
</feature>
<evidence type="ECO:0000256" key="2">
    <source>
        <dbReference type="ARBA" id="ARBA00022448"/>
    </source>
</evidence>
<feature type="transmembrane region" description="Helical" evidence="7">
    <location>
        <begin position="91"/>
        <end position="109"/>
    </location>
</feature>
<feature type="transmembrane region" description="Helical" evidence="7">
    <location>
        <begin position="177"/>
        <end position="199"/>
    </location>
</feature>
<accession>A0A2H0PVU4</accession>
<evidence type="ECO:0000256" key="7">
    <source>
        <dbReference type="SAM" id="Phobius"/>
    </source>
</evidence>
<dbReference type="SUPFAM" id="SSF103473">
    <property type="entry name" value="MFS general substrate transporter"/>
    <property type="match status" value="1"/>
</dbReference>
<dbReference type="Pfam" id="PF07690">
    <property type="entry name" value="MFS_1"/>
    <property type="match status" value="1"/>
</dbReference>
<feature type="transmembrane region" description="Helical" evidence="7">
    <location>
        <begin position="150"/>
        <end position="171"/>
    </location>
</feature>
<comment type="caution">
    <text evidence="9">The sequence shown here is derived from an EMBL/GenBank/DDBJ whole genome shotgun (WGS) entry which is preliminary data.</text>
</comment>
<dbReference type="InterPro" id="IPR036259">
    <property type="entry name" value="MFS_trans_sf"/>
</dbReference>
<comment type="subcellular location">
    <subcellularLocation>
        <location evidence="1">Cell membrane</location>
        <topology evidence="1">Multi-pass membrane protein</topology>
    </subcellularLocation>
</comment>
<proteinExistence type="predicted"/>
<protein>
    <recommendedName>
        <fullName evidence="8">Major facilitator superfamily (MFS) profile domain-containing protein</fullName>
    </recommendedName>
</protein>
<dbReference type="AlphaFoldDB" id="A0A2H0PVU4"/>
<dbReference type="InterPro" id="IPR020846">
    <property type="entry name" value="MFS_dom"/>
</dbReference>
<evidence type="ECO:0000256" key="5">
    <source>
        <dbReference type="ARBA" id="ARBA00022989"/>
    </source>
</evidence>
<dbReference type="PROSITE" id="PS50850">
    <property type="entry name" value="MFS"/>
    <property type="match status" value="1"/>
</dbReference>
<name>A0A2H0PVU4_9BACT</name>
<keyword evidence="2" id="KW-0813">Transport</keyword>
<evidence type="ECO:0000313" key="10">
    <source>
        <dbReference type="Proteomes" id="UP000236846"/>
    </source>
</evidence>
<dbReference type="GO" id="GO:0005886">
    <property type="term" value="C:plasma membrane"/>
    <property type="evidence" value="ECO:0007669"/>
    <property type="project" value="UniProtKB-SubCell"/>
</dbReference>
<evidence type="ECO:0000256" key="1">
    <source>
        <dbReference type="ARBA" id="ARBA00004651"/>
    </source>
</evidence>
<evidence type="ECO:0000313" key="9">
    <source>
        <dbReference type="EMBL" id="PIR25395.1"/>
    </source>
</evidence>
<evidence type="ECO:0000256" key="4">
    <source>
        <dbReference type="ARBA" id="ARBA00022692"/>
    </source>
</evidence>
<keyword evidence="3" id="KW-1003">Cell membrane</keyword>
<dbReference type="GO" id="GO:0022857">
    <property type="term" value="F:transmembrane transporter activity"/>
    <property type="evidence" value="ECO:0007669"/>
    <property type="project" value="InterPro"/>
</dbReference>
<keyword evidence="5 7" id="KW-1133">Transmembrane helix</keyword>
<dbReference type="EMBL" id="PCXE01000058">
    <property type="protein sequence ID" value="PIR25395.1"/>
    <property type="molecule type" value="Genomic_DNA"/>
</dbReference>
<dbReference type="PANTHER" id="PTHR23517">
    <property type="entry name" value="RESISTANCE PROTEIN MDTM, PUTATIVE-RELATED-RELATED"/>
    <property type="match status" value="1"/>
</dbReference>
<keyword evidence="4 7" id="KW-0812">Transmembrane</keyword>
<sequence>MRFPTFVSKLFERVRVNKVIRVLILSDFFLFSGVGLMSPIFAVFITEQIKGGSISVAGFAAAIYLMCKSLLPIPIARFMDIQRGEKDDFRVMMFGSIVMALVPFVYLFVRLPWELYVVQAIYGIGAAFAFVSWQAIFTRHVDKEDVALEWGVYNTLTDLGGAAAAGIGGAIAQALGFHLLFILTGVILLCGVGALFGIARRFT</sequence>
<gene>
    <name evidence="9" type="ORF">COV41_02915</name>
</gene>
<organism evidence="9 10">
    <name type="scientific">Candidatus Brennerbacteria bacterium CG11_big_fil_rev_8_21_14_0_20_43_10</name>
    <dbReference type="NCBI Taxonomy" id="1974523"/>
    <lineage>
        <taxon>Bacteria</taxon>
        <taxon>Candidatus Brenneribacteriota</taxon>
    </lineage>
</organism>
<reference evidence="9 10" key="1">
    <citation type="submission" date="2017-09" db="EMBL/GenBank/DDBJ databases">
        <title>Depth-based differentiation of microbial function through sediment-hosted aquifers and enrichment of novel symbionts in the deep terrestrial subsurface.</title>
        <authorList>
            <person name="Probst A.J."/>
            <person name="Ladd B."/>
            <person name="Jarett J.K."/>
            <person name="Geller-Mcgrath D.E."/>
            <person name="Sieber C.M."/>
            <person name="Emerson J.B."/>
            <person name="Anantharaman K."/>
            <person name="Thomas B.C."/>
            <person name="Malmstrom R."/>
            <person name="Stieglmeier M."/>
            <person name="Klingl A."/>
            <person name="Woyke T."/>
            <person name="Ryan C.M."/>
            <person name="Banfield J.F."/>
        </authorList>
    </citation>
    <scope>NUCLEOTIDE SEQUENCE [LARGE SCALE GENOMIC DNA]</scope>
    <source>
        <strain evidence="9">CG11_big_fil_rev_8_21_14_0_20_43_10</strain>
    </source>
</reference>
<dbReference type="InterPro" id="IPR050171">
    <property type="entry name" value="MFS_Transporters"/>
</dbReference>
<dbReference type="Proteomes" id="UP000236846">
    <property type="component" value="Unassembled WGS sequence"/>
</dbReference>
<dbReference type="Gene3D" id="1.20.1250.20">
    <property type="entry name" value="MFS general substrate transporter like domains"/>
    <property type="match status" value="1"/>
</dbReference>
<evidence type="ECO:0000256" key="6">
    <source>
        <dbReference type="ARBA" id="ARBA00023136"/>
    </source>
</evidence>
<evidence type="ECO:0000256" key="3">
    <source>
        <dbReference type="ARBA" id="ARBA00022475"/>
    </source>
</evidence>